<dbReference type="EMBL" id="PDNW01000003">
    <property type="protein sequence ID" value="PLC50838.1"/>
    <property type="molecule type" value="Genomic_DNA"/>
</dbReference>
<dbReference type="RefSeq" id="WP_102072793.1">
    <property type="nucleotide sequence ID" value="NZ_PDNW01000003.1"/>
</dbReference>
<name>A0A2N4U743_9BURK</name>
<comment type="caution">
    <text evidence="1">The sequence shown here is derived from an EMBL/GenBank/DDBJ whole genome shotgun (WGS) entry which is preliminary data.</text>
</comment>
<evidence type="ECO:0000313" key="2">
    <source>
        <dbReference type="Proteomes" id="UP000234190"/>
    </source>
</evidence>
<proteinExistence type="predicted"/>
<dbReference type="OrthoDB" id="8399489at2"/>
<keyword evidence="2" id="KW-1185">Reference proteome</keyword>
<reference evidence="1 2" key="1">
    <citation type="submission" date="2017-10" db="EMBL/GenBank/DDBJ databases">
        <title>Two draft genome sequences of Pusillimonas sp. strains isolated from a nitrate- and radionuclide-contaminated groundwater in Russia.</title>
        <authorList>
            <person name="Grouzdev D.S."/>
            <person name="Tourova T.P."/>
            <person name="Goeva M.A."/>
            <person name="Babich T.L."/>
            <person name="Sokolova D.S."/>
            <person name="Abdullin R."/>
            <person name="Poltaraus A.B."/>
            <person name="Toshchakov S.V."/>
            <person name="Nazina T.N."/>
        </authorList>
    </citation>
    <scope>NUCLEOTIDE SEQUENCE [LARGE SCALE GENOMIC DNA]</scope>
    <source>
        <strain evidence="1 2">JR1/69-3-13</strain>
    </source>
</reference>
<dbReference type="Proteomes" id="UP000234190">
    <property type="component" value="Unassembled WGS sequence"/>
</dbReference>
<gene>
    <name evidence="1" type="ORF">CR159_04310</name>
</gene>
<accession>A0A2N4U743</accession>
<sequence length="416" mass="47912">MMLSIEKPELCQQILQFPGGIHCIRLPGENRPRIILKLPANYLLPIKINKNFKIYAVPVDVSGSSSIGLMCAFFEDADNPLVCWRLLDSGSETLDLLHALTKHEVLLHLFDDQNRELLGYLAEIDMPLMAKIRLEHARNPDLTHESYNVAHEQATAWFGLRSTQDDAEAIHIRVIEPLFPEDLTVLDMRPDLHKFHGSKGYGFTSLERTDPGLYQERDIINLLQRVFRPDQIYHAPKRYYDKEEIADIVVITDTTCLIIQAKDAPNTELTLNRTLQRKRLASTHMLKDALKQLSGAVKYVDRNRPLRMLMSEQEISIDLGKRNVLSLAIVRELFVDMYDEYSQELFRFFDEINLPCIALDYAELHSYTSFCKDESSFLGAYFQVFDNARRLKSFPRLRFGMNDAKALSRDQGSSEV</sequence>
<organism evidence="1 2">
    <name type="scientific">Pollutimonas subterranea</name>
    <dbReference type="NCBI Taxonomy" id="2045210"/>
    <lineage>
        <taxon>Bacteria</taxon>
        <taxon>Pseudomonadati</taxon>
        <taxon>Pseudomonadota</taxon>
        <taxon>Betaproteobacteria</taxon>
        <taxon>Burkholderiales</taxon>
        <taxon>Alcaligenaceae</taxon>
        <taxon>Pollutimonas</taxon>
    </lineage>
</organism>
<evidence type="ECO:0000313" key="1">
    <source>
        <dbReference type="EMBL" id="PLC50838.1"/>
    </source>
</evidence>
<protein>
    <submittedName>
        <fullName evidence="1">Uncharacterized protein</fullName>
    </submittedName>
</protein>
<dbReference type="AlphaFoldDB" id="A0A2N4U743"/>